<evidence type="ECO:0000313" key="2">
    <source>
        <dbReference type="EMBL" id="KAK3953529.1"/>
    </source>
</evidence>
<sequence>MRPSPAAIIAYSTTGYRHGSLGSRKPLHSVWCCHAWVAVTVATYLFVCMISKPFYRGGRRRRNKLLYIFTIPSFISAISFFEGFSTADPLRMGMVYGLM</sequence>
<feature type="transmembrane region" description="Helical" evidence="1">
    <location>
        <begin position="28"/>
        <end position="50"/>
    </location>
</feature>
<protein>
    <submittedName>
        <fullName evidence="2">Uncharacterized protein</fullName>
    </submittedName>
</protein>
<keyword evidence="1" id="KW-0812">Transmembrane</keyword>
<dbReference type="Proteomes" id="UP001303222">
    <property type="component" value="Unassembled WGS sequence"/>
</dbReference>
<proteinExistence type="predicted"/>
<evidence type="ECO:0000313" key="3">
    <source>
        <dbReference type="Proteomes" id="UP001303222"/>
    </source>
</evidence>
<gene>
    <name evidence="2" type="ORF">QBC32DRAFT_117850</name>
</gene>
<accession>A0AAN6NWU9</accession>
<reference evidence="2" key="1">
    <citation type="journal article" date="2023" name="Mol. Phylogenet. Evol.">
        <title>Genome-scale phylogeny and comparative genomics of the fungal order Sordariales.</title>
        <authorList>
            <person name="Hensen N."/>
            <person name="Bonometti L."/>
            <person name="Westerberg I."/>
            <person name="Brannstrom I.O."/>
            <person name="Guillou S."/>
            <person name="Cros-Aarteil S."/>
            <person name="Calhoun S."/>
            <person name="Haridas S."/>
            <person name="Kuo A."/>
            <person name="Mondo S."/>
            <person name="Pangilinan J."/>
            <person name="Riley R."/>
            <person name="LaButti K."/>
            <person name="Andreopoulos B."/>
            <person name="Lipzen A."/>
            <person name="Chen C."/>
            <person name="Yan M."/>
            <person name="Daum C."/>
            <person name="Ng V."/>
            <person name="Clum A."/>
            <person name="Steindorff A."/>
            <person name="Ohm R.A."/>
            <person name="Martin F."/>
            <person name="Silar P."/>
            <person name="Natvig D.O."/>
            <person name="Lalanne C."/>
            <person name="Gautier V."/>
            <person name="Ament-Velasquez S.L."/>
            <person name="Kruys A."/>
            <person name="Hutchinson M.I."/>
            <person name="Powell A.J."/>
            <person name="Barry K."/>
            <person name="Miller A.N."/>
            <person name="Grigoriev I.V."/>
            <person name="Debuchy R."/>
            <person name="Gladieux P."/>
            <person name="Hiltunen Thoren M."/>
            <person name="Johannesson H."/>
        </authorList>
    </citation>
    <scope>NUCLEOTIDE SEQUENCE</scope>
    <source>
        <strain evidence="2">CBS 626.80</strain>
    </source>
</reference>
<keyword evidence="1" id="KW-0472">Membrane</keyword>
<feature type="transmembrane region" description="Helical" evidence="1">
    <location>
        <begin position="65"/>
        <end position="84"/>
    </location>
</feature>
<reference evidence="2" key="2">
    <citation type="submission" date="2023-06" db="EMBL/GenBank/DDBJ databases">
        <authorList>
            <consortium name="Lawrence Berkeley National Laboratory"/>
            <person name="Mondo S.J."/>
            <person name="Hensen N."/>
            <person name="Bonometti L."/>
            <person name="Westerberg I."/>
            <person name="Brannstrom I.O."/>
            <person name="Guillou S."/>
            <person name="Cros-Aarteil S."/>
            <person name="Calhoun S."/>
            <person name="Haridas S."/>
            <person name="Kuo A."/>
            <person name="Pangilinan J."/>
            <person name="Riley R."/>
            <person name="Labutti K."/>
            <person name="Andreopoulos B."/>
            <person name="Lipzen A."/>
            <person name="Chen C."/>
            <person name="Yanf M."/>
            <person name="Daum C."/>
            <person name="Ng V."/>
            <person name="Clum A."/>
            <person name="Steindorff A."/>
            <person name="Ohm R."/>
            <person name="Martin F."/>
            <person name="Silar P."/>
            <person name="Natvig D."/>
            <person name="Lalanne C."/>
            <person name="Gautier V."/>
            <person name="Ament-Velasquez S.L."/>
            <person name="Kruys A."/>
            <person name="Hutchinson M.I."/>
            <person name="Powell A.J."/>
            <person name="Barry K."/>
            <person name="Miller A.N."/>
            <person name="Grigoriev I.V."/>
            <person name="Debuchy R."/>
            <person name="Gladieux P."/>
            <person name="Thoren M.H."/>
            <person name="Johannesson H."/>
        </authorList>
    </citation>
    <scope>NUCLEOTIDE SEQUENCE</scope>
    <source>
        <strain evidence="2">CBS 626.80</strain>
    </source>
</reference>
<organism evidence="2 3">
    <name type="scientific">Pseudoneurospora amorphoporcata</name>
    <dbReference type="NCBI Taxonomy" id="241081"/>
    <lineage>
        <taxon>Eukaryota</taxon>
        <taxon>Fungi</taxon>
        <taxon>Dikarya</taxon>
        <taxon>Ascomycota</taxon>
        <taxon>Pezizomycotina</taxon>
        <taxon>Sordariomycetes</taxon>
        <taxon>Sordariomycetidae</taxon>
        <taxon>Sordariales</taxon>
        <taxon>Sordariaceae</taxon>
        <taxon>Pseudoneurospora</taxon>
    </lineage>
</organism>
<name>A0AAN6NWU9_9PEZI</name>
<dbReference type="AlphaFoldDB" id="A0AAN6NWU9"/>
<keyword evidence="1" id="KW-1133">Transmembrane helix</keyword>
<dbReference type="EMBL" id="MU859104">
    <property type="protein sequence ID" value="KAK3953529.1"/>
    <property type="molecule type" value="Genomic_DNA"/>
</dbReference>
<evidence type="ECO:0000256" key="1">
    <source>
        <dbReference type="SAM" id="Phobius"/>
    </source>
</evidence>
<keyword evidence="3" id="KW-1185">Reference proteome</keyword>
<comment type="caution">
    <text evidence="2">The sequence shown here is derived from an EMBL/GenBank/DDBJ whole genome shotgun (WGS) entry which is preliminary data.</text>
</comment>